<gene>
    <name evidence="1" type="ORF">BDK51DRAFT_27873</name>
</gene>
<proteinExistence type="predicted"/>
<dbReference type="AlphaFoldDB" id="A0A4P9W9F4"/>
<organism evidence="1 2">
    <name type="scientific">Blyttiomyces helicus</name>
    <dbReference type="NCBI Taxonomy" id="388810"/>
    <lineage>
        <taxon>Eukaryota</taxon>
        <taxon>Fungi</taxon>
        <taxon>Fungi incertae sedis</taxon>
        <taxon>Chytridiomycota</taxon>
        <taxon>Chytridiomycota incertae sedis</taxon>
        <taxon>Chytridiomycetes</taxon>
        <taxon>Chytridiomycetes incertae sedis</taxon>
        <taxon>Blyttiomyces</taxon>
    </lineage>
</organism>
<name>A0A4P9W9F4_9FUNG</name>
<dbReference type="Proteomes" id="UP000269721">
    <property type="component" value="Unassembled WGS sequence"/>
</dbReference>
<protein>
    <submittedName>
        <fullName evidence="1">Uncharacterized protein</fullName>
    </submittedName>
</protein>
<accession>A0A4P9W9F4</accession>
<keyword evidence="2" id="KW-1185">Reference proteome</keyword>
<dbReference type="EMBL" id="KZ996914">
    <property type="protein sequence ID" value="RKO88145.1"/>
    <property type="molecule type" value="Genomic_DNA"/>
</dbReference>
<evidence type="ECO:0000313" key="1">
    <source>
        <dbReference type="EMBL" id="RKO88145.1"/>
    </source>
</evidence>
<evidence type="ECO:0000313" key="2">
    <source>
        <dbReference type="Proteomes" id="UP000269721"/>
    </source>
</evidence>
<sequence length="273" mass="31095">MTTIKKNDLDVAETFTEKYGSLIWEKEIMVSVDQANPNMAPAKSDYTLGYAEGFRPLSKRKGTYLRVACGFNEEKNENKHLLYSPYHLLKTPNTKSVITTMIISIPMVKVDSIPAIYPIVTSRGLRNPSKERDDYEGKAMWYICEAIRLHHEELQKEKQKRQIMLEGFRKLVTPLNEQFLMSPDMSSTIATYKDNKDDAVQASDLRFSGLLLKKGPNYKMEGIVDGSSGKLYEGGFNPSPTCVRKYILKGVPIIRYEGLRCRPGTKVFREDST</sequence>
<reference evidence="2" key="1">
    <citation type="journal article" date="2018" name="Nat. Microbiol.">
        <title>Leveraging single-cell genomics to expand the fungal tree of life.</title>
        <authorList>
            <person name="Ahrendt S.R."/>
            <person name="Quandt C.A."/>
            <person name="Ciobanu D."/>
            <person name="Clum A."/>
            <person name="Salamov A."/>
            <person name="Andreopoulos B."/>
            <person name="Cheng J.F."/>
            <person name="Woyke T."/>
            <person name="Pelin A."/>
            <person name="Henrissat B."/>
            <person name="Reynolds N.K."/>
            <person name="Benny G.L."/>
            <person name="Smith M.E."/>
            <person name="James T.Y."/>
            <person name="Grigoriev I.V."/>
        </authorList>
    </citation>
    <scope>NUCLEOTIDE SEQUENCE [LARGE SCALE GENOMIC DNA]</scope>
</reference>